<dbReference type="Pfam" id="PF08401">
    <property type="entry name" value="ArdcN"/>
    <property type="match status" value="1"/>
</dbReference>
<accession>A0A2X3DYG8</accession>
<feature type="domain" description="Polyvalent protein metallopeptidase" evidence="3">
    <location>
        <begin position="172"/>
        <end position="294"/>
    </location>
</feature>
<dbReference type="RefSeq" id="WP_112059195.1">
    <property type="nucleotide sequence ID" value="NZ_UAWL01000020.1"/>
</dbReference>
<evidence type="ECO:0000259" key="2">
    <source>
        <dbReference type="Pfam" id="PF08401"/>
    </source>
</evidence>
<sequence>MSKILEELAKDLEQKILNALQKGTAPWLKPWSNQGLLPHNPFSGTTYQGINALRLLCDEYLDNRYLTFNQIKELGGYVKAKERASYVLYVGKKELSQEELDKAQESNKAKEGYNVFEDSQGNLYAKVFKKYAIFNITQCEGIDFQKLTSHQKAKGISFELKPRDKFIENPLIEQILTNSQIPIIHHNKDRACYIPSEDTIYLPPKNSFINKEQYYSTALHELGHATGATQRLNRDLSGKFGSESYAKEELRAELYSFLQALELGIDYDLKNHASYVDSWLKVLKDDRSEISKAIKDCVKMVSFVKEEWYPKELNKEQNKESTLKLAPTKEQEIAKTQDFSKEAQGMQR</sequence>
<organism evidence="4 5">
    <name type="scientific">Helicobacter fennelliae</name>
    <dbReference type="NCBI Taxonomy" id="215"/>
    <lineage>
        <taxon>Bacteria</taxon>
        <taxon>Pseudomonadati</taxon>
        <taxon>Campylobacterota</taxon>
        <taxon>Epsilonproteobacteria</taxon>
        <taxon>Campylobacterales</taxon>
        <taxon>Helicobacteraceae</taxon>
        <taxon>Helicobacter</taxon>
    </lineage>
</organism>
<feature type="domain" description="N-terminal" evidence="2">
    <location>
        <begin position="7"/>
        <end position="108"/>
    </location>
</feature>
<dbReference type="InterPro" id="IPR017113">
    <property type="entry name" value="Antirestriction_ArdC"/>
</dbReference>
<gene>
    <name evidence="4" type="primary">traC_3</name>
    <name evidence="4" type="ORF">NCTC13102_02112</name>
</gene>
<evidence type="ECO:0000313" key="5">
    <source>
        <dbReference type="Proteomes" id="UP000250166"/>
    </source>
</evidence>
<name>A0A2X3DYG8_9HELI</name>
<dbReference type="InterPro" id="IPR013610">
    <property type="entry name" value="ArdC_N"/>
</dbReference>
<evidence type="ECO:0000256" key="1">
    <source>
        <dbReference type="SAM" id="MobiDB-lite"/>
    </source>
</evidence>
<dbReference type="GO" id="GO:0016779">
    <property type="term" value="F:nucleotidyltransferase activity"/>
    <property type="evidence" value="ECO:0007669"/>
    <property type="project" value="UniProtKB-KW"/>
</dbReference>
<feature type="region of interest" description="Disordered" evidence="1">
    <location>
        <begin position="314"/>
        <end position="348"/>
    </location>
</feature>
<dbReference type="PIRSF" id="PIRSF037112">
    <property type="entry name" value="Antirestriction_ArdC"/>
    <property type="match status" value="1"/>
</dbReference>
<keyword evidence="4" id="KW-0548">Nucleotidyltransferase</keyword>
<evidence type="ECO:0000313" key="4">
    <source>
        <dbReference type="EMBL" id="SQC36302.1"/>
    </source>
</evidence>
<keyword evidence="4" id="KW-0808">Transferase</keyword>
<feature type="compositionally biased region" description="Basic and acidic residues" evidence="1">
    <location>
        <begin position="314"/>
        <end position="341"/>
    </location>
</feature>
<dbReference type="Pfam" id="PF18818">
    <property type="entry name" value="MPTase-PolyVal"/>
    <property type="match status" value="1"/>
</dbReference>
<protein>
    <submittedName>
        <fullName evidence="4">DNA primase TraC</fullName>
        <ecNumber evidence="4">2.7.7.-</ecNumber>
    </submittedName>
</protein>
<evidence type="ECO:0000259" key="3">
    <source>
        <dbReference type="Pfam" id="PF18818"/>
    </source>
</evidence>
<proteinExistence type="predicted"/>
<dbReference type="EMBL" id="UAWL01000020">
    <property type="protein sequence ID" value="SQC36302.1"/>
    <property type="molecule type" value="Genomic_DNA"/>
</dbReference>
<dbReference type="InterPro" id="IPR041459">
    <property type="entry name" value="MPTase-PolyVal"/>
</dbReference>
<dbReference type="Proteomes" id="UP000250166">
    <property type="component" value="Unassembled WGS sequence"/>
</dbReference>
<dbReference type="AlphaFoldDB" id="A0A2X3DYG8"/>
<reference evidence="4 5" key="1">
    <citation type="submission" date="2018-06" db="EMBL/GenBank/DDBJ databases">
        <authorList>
            <consortium name="Pathogen Informatics"/>
            <person name="Doyle S."/>
        </authorList>
    </citation>
    <scope>NUCLEOTIDE SEQUENCE [LARGE SCALE GENOMIC DNA]</scope>
    <source>
        <strain evidence="4 5">NCTC13102</strain>
    </source>
</reference>
<dbReference type="EC" id="2.7.7.-" evidence="4"/>
<dbReference type="GO" id="GO:0003697">
    <property type="term" value="F:single-stranded DNA binding"/>
    <property type="evidence" value="ECO:0007669"/>
    <property type="project" value="InterPro"/>
</dbReference>